<dbReference type="Pfam" id="PF03171">
    <property type="entry name" value="2OG-FeII_Oxy"/>
    <property type="match status" value="1"/>
</dbReference>
<keyword evidence="4" id="KW-1185">Reference proteome</keyword>
<dbReference type="EMBL" id="WSZM01000055">
    <property type="protein sequence ID" value="KAF4045136.1"/>
    <property type="molecule type" value="Genomic_DNA"/>
</dbReference>
<dbReference type="EMBL" id="JAACNO010000105">
    <property type="protein sequence ID" value="KAF4149943.1"/>
    <property type="molecule type" value="Genomic_DNA"/>
</dbReference>
<protein>
    <submittedName>
        <fullName evidence="2">Putative Fe2OG dioxygenase domain-containing protein</fullName>
    </submittedName>
</protein>
<evidence type="ECO:0000313" key="4">
    <source>
        <dbReference type="Proteomes" id="UP000602510"/>
    </source>
</evidence>
<dbReference type="AlphaFoldDB" id="A0A833SSA9"/>
<dbReference type="Gene3D" id="2.60.120.330">
    <property type="entry name" value="B-lactam Antibiotic, Isopenicillin N Synthase, Chain"/>
    <property type="match status" value="1"/>
</dbReference>
<dbReference type="InterPro" id="IPR044861">
    <property type="entry name" value="IPNS-like_FE2OG_OXY"/>
</dbReference>
<dbReference type="SUPFAM" id="SSF51197">
    <property type="entry name" value="Clavaminate synthase-like"/>
    <property type="match status" value="1"/>
</dbReference>
<accession>A0A833SSA9</accession>
<evidence type="ECO:0000259" key="1">
    <source>
        <dbReference type="Pfam" id="PF03171"/>
    </source>
</evidence>
<comment type="caution">
    <text evidence="2">The sequence shown here is derived from an EMBL/GenBank/DDBJ whole genome shotgun (WGS) entry which is preliminary data.</text>
</comment>
<dbReference type="InterPro" id="IPR027443">
    <property type="entry name" value="IPNS-like_sf"/>
</dbReference>
<keyword evidence="2" id="KW-0223">Dioxygenase</keyword>
<dbReference type="Proteomes" id="UP000704712">
    <property type="component" value="Unassembled WGS sequence"/>
</dbReference>
<gene>
    <name evidence="2" type="ORF">GN244_ATG02520</name>
    <name evidence="3" type="ORF">GN958_ATG00882</name>
</gene>
<proteinExistence type="predicted"/>
<evidence type="ECO:0000313" key="2">
    <source>
        <dbReference type="EMBL" id="KAF4045136.1"/>
    </source>
</evidence>
<evidence type="ECO:0000313" key="3">
    <source>
        <dbReference type="EMBL" id="KAF4149943.1"/>
    </source>
</evidence>
<dbReference type="Proteomes" id="UP000602510">
    <property type="component" value="Unassembled WGS sequence"/>
</dbReference>
<feature type="domain" description="Isopenicillin N synthase-like Fe(2+) 2OG dioxygenase" evidence="1">
    <location>
        <begin position="2"/>
        <end position="34"/>
    </location>
</feature>
<keyword evidence="2" id="KW-0560">Oxidoreductase</keyword>
<dbReference type="GO" id="GO:0051213">
    <property type="term" value="F:dioxygenase activity"/>
    <property type="evidence" value="ECO:0007669"/>
    <property type="project" value="UniProtKB-KW"/>
</dbReference>
<sequence>MMQVWSNDQFVAPLHRVVASKEAARFSAPFFYSPSYDVQVEPIVVKPGDVPNYRPISWCQFRLARFQGNYADLGKENQIGDYKIHGPIDFGNS</sequence>
<organism evidence="2 4">
    <name type="scientific">Phytophthora infestans</name>
    <name type="common">Potato late blight agent</name>
    <name type="synonym">Botrytis infestans</name>
    <dbReference type="NCBI Taxonomy" id="4787"/>
    <lineage>
        <taxon>Eukaryota</taxon>
        <taxon>Sar</taxon>
        <taxon>Stramenopiles</taxon>
        <taxon>Oomycota</taxon>
        <taxon>Peronosporomycetes</taxon>
        <taxon>Peronosporales</taxon>
        <taxon>Peronosporaceae</taxon>
        <taxon>Phytophthora</taxon>
    </lineage>
</organism>
<reference evidence="2" key="1">
    <citation type="submission" date="2020-04" db="EMBL/GenBank/DDBJ databases">
        <title>Hybrid Assembly of Korean Phytophthora infestans isolates.</title>
        <authorList>
            <person name="Prokchorchik M."/>
            <person name="Lee Y."/>
            <person name="Seo J."/>
            <person name="Cho J.-H."/>
            <person name="Park Y.-E."/>
            <person name="Jang D.-C."/>
            <person name="Im J.-S."/>
            <person name="Choi J.-G."/>
            <person name="Park H.-J."/>
            <person name="Lee G.-B."/>
            <person name="Lee Y.-G."/>
            <person name="Hong S.-Y."/>
            <person name="Cho K."/>
            <person name="Sohn K.H."/>
        </authorList>
    </citation>
    <scope>NUCLEOTIDE SEQUENCE</scope>
    <source>
        <strain evidence="2">KR_1_A1</strain>
        <strain evidence="3">KR_2_A2</strain>
    </source>
</reference>
<name>A0A833SSA9_PHYIN</name>